<dbReference type="Proteomes" id="UP000612746">
    <property type="component" value="Unassembled WGS sequence"/>
</dbReference>
<feature type="compositionally biased region" description="Basic and acidic residues" evidence="13">
    <location>
        <begin position="42"/>
        <end position="55"/>
    </location>
</feature>
<feature type="binding site" evidence="12">
    <location>
        <position position="383"/>
    </location>
    <ligand>
        <name>Zn(2+)</name>
        <dbReference type="ChEBI" id="CHEBI:29105"/>
    </ligand>
</feature>
<dbReference type="AlphaFoldDB" id="A0A8H7UDA2"/>
<keyword evidence="11" id="KW-0539">Nucleus</keyword>
<dbReference type="InterPro" id="IPR003000">
    <property type="entry name" value="Sirtuin"/>
</dbReference>
<dbReference type="SUPFAM" id="SSF52467">
    <property type="entry name" value="DHS-like NAD/FAD-binding domain"/>
    <property type="match status" value="1"/>
</dbReference>
<comment type="similarity">
    <text evidence="3">Belongs to the sirtuin family. Class I subfamily.</text>
</comment>
<feature type="binding site" evidence="12">
    <location>
        <position position="404"/>
    </location>
    <ligand>
        <name>Zn(2+)</name>
        <dbReference type="ChEBI" id="CHEBI:29105"/>
    </ligand>
</feature>
<evidence type="ECO:0000313" key="16">
    <source>
        <dbReference type="Proteomes" id="UP000612746"/>
    </source>
</evidence>
<dbReference type="Pfam" id="PF02146">
    <property type="entry name" value="SIR2"/>
    <property type="match status" value="1"/>
</dbReference>
<dbReference type="PANTHER" id="PTHR11085">
    <property type="entry name" value="NAD-DEPENDENT PROTEIN DEACYLASE SIRTUIN-5, MITOCHONDRIAL-RELATED"/>
    <property type="match status" value="1"/>
</dbReference>
<keyword evidence="7 12" id="KW-0862">Zinc</keyword>
<dbReference type="EMBL" id="JAEPRA010000015">
    <property type="protein sequence ID" value="KAG2175269.1"/>
    <property type="molecule type" value="Genomic_DNA"/>
</dbReference>
<evidence type="ECO:0000256" key="13">
    <source>
        <dbReference type="SAM" id="MobiDB-lite"/>
    </source>
</evidence>
<gene>
    <name evidence="15" type="ORF">INT44_007757</name>
</gene>
<evidence type="ECO:0000256" key="2">
    <source>
        <dbReference type="ARBA" id="ARBA00004123"/>
    </source>
</evidence>
<evidence type="ECO:0000256" key="5">
    <source>
        <dbReference type="ARBA" id="ARBA00022679"/>
    </source>
</evidence>
<evidence type="ECO:0000259" key="14">
    <source>
        <dbReference type="PROSITE" id="PS50305"/>
    </source>
</evidence>
<dbReference type="GO" id="GO:0070403">
    <property type="term" value="F:NAD+ binding"/>
    <property type="evidence" value="ECO:0007669"/>
    <property type="project" value="InterPro"/>
</dbReference>
<feature type="binding site" evidence="12">
    <location>
        <position position="380"/>
    </location>
    <ligand>
        <name>Zn(2+)</name>
        <dbReference type="ChEBI" id="CHEBI:29105"/>
    </ligand>
</feature>
<dbReference type="OrthoDB" id="420264at2759"/>
<evidence type="ECO:0000256" key="9">
    <source>
        <dbReference type="ARBA" id="ARBA00023027"/>
    </source>
</evidence>
<feature type="region of interest" description="Disordered" evidence="13">
    <location>
        <begin position="1"/>
        <end position="144"/>
    </location>
</feature>
<keyword evidence="8" id="KW-0805">Transcription regulation</keyword>
<feature type="compositionally biased region" description="Polar residues" evidence="13">
    <location>
        <begin position="84"/>
        <end position="96"/>
    </location>
</feature>
<evidence type="ECO:0000256" key="1">
    <source>
        <dbReference type="ARBA" id="ARBA00001947"/>
    </source>
</evidence>
<name>A0A8H7UDA2_9FUNG</name>
<reference evidence="15" key="1">
    <citation type="submission" date="2020-12" db="EMBL/GenBank/DDBJ databases">
        <title>Metabolic potential, ecology and presence of endohyphal bacteria is reflected in genomic diversity of Mucoromycotina.</title>
        <authorList>
            <person name="Muszewska A."/>
            <person name="Okrasinska A."/>
            <person name="Steczkiewicz K."/>
            <person name="Drgas O."/>
            <person name="Orlowska M."/>
            <person name="Perlinska-Lenart U."/>
            <person name="Aleksandrzak-Piekarczyk T."/>
            <person name="Szatraj K."/>
            <person name="Zielenkiewicz U."/>
            <person name="Pilsyk S."/>
            <person name="Malc E."/>
            <person name="Mieczkowski P."/>
            <person name="Kruszewska J.S."/>
            <person name="Biernat P."/>
            <person name="Pawlowska J."/>
        </authorList>
    </citation>
    <scope>NUCLEOTIDE SEQUENCE</scope>
    <source>
        <strain evidence="15">WA0000051536</strain>
    </source>
</reference>
<dbReference type="InterPro" id="IPR007654">
    <property type="entry name" value="NAD-dep_histone_deAcase_SIR2_N"/>
</dbReference>
<keyword evidence="4" id="KW-0678">Repressor</keyword>
<keyword evidence="9" id="KW-0520">NAD</keyword>
<protein>
    <recommendedName>
        <fullName evidence="14">Deacetylase sirtuin-type domain-containing protein</fullName>
    </recommendedName>
</protein>
<dbReference type="GO" id="GO:0046872">
    <property type="term" value="F:metal ion binding"/>
    <property type="evidence" value="ECO:0007669"/>
    <property type="project" value="UniProtKB-KW"/>
</dbReference>
<proteinExistence type="inferred from homology"/>
<dbReference type="InterPro" id="IPR026591">
    <property type="entry name" value="Sirtuin_cat_small_dom_sf"/>
</dbReference>
<evidence type="ECO:0000256" key="3">
    <source>
        <dbReference type="ARBA" id="ARBA00006924"/>
    </source>
</evidence>
<dbReference type="InterPro" id="IPR026590">
    <property type="entry name" value="Ssirtuin_cat_dom"/>
</dbReference>
<dbReference type="Gene3D" id="3.30.1600.10">
    <property type="entry name" value="SIR2/SIRT2 'Small Domain"/>
    <property type="match status" value="1"/>
</dbReference>
<dbReference type="CDD" id="cd01408">
    <property type="entry name" value="SIRT1"/>
    <property type="match status" value="1"/>
</dbReference>
<feature type="compositionally biased region" description="Acidic residues" evidence="13">
    <location>
        <begin position="111"/>
        <end position="141"/>
    </location>
</feature>
<keyword evidence="6 12" id="KW-0479">Metal-binding</keyword>
<dbReference type="InterPro" id="IPR050134">
    <property type="entry name" value="NAD-dep_sirtuin_deacylases"/>
</dbReference>
<keyword evidence="5" id="KW-0808">Transferase</keyword>
<organism evidence="15 16">
    <name type="scientific">Umbelopsis vinacea</name>
    <dbReference type="NCBI Taxonomy" id="44442"/>
    <lineage>
        <taxon>Eukaryota</taxon>
        <taxon>Fungi</taxon>
        <taxon>Fungi incertae sedis</taxon>
        <taxon>Mucoromycota</taxon>
        <taxon>Mucoromycotina</taxon>
        <taxon>Umbelopsidomycetes</taxon>
        <taxon>Umbelopsidales</taxon>
        <taxon>Umbelopsidaceae</taxon>
        <taxon>Umbelopsis</taxon>
    </lineage>
</organism>
<dbReference type="PANTHER" id="PTHR11085:SF9">
    <property type="entry name" value="NAD-DEPENDENT PROTEIN DEACETYLASE SIRTUIN-1"/>
    <property type="match status" value="1"/>
</dbReference>
<keyword evidence="10" id="KW-0804">Transcription</keyword>
<evidence type="ECO:0000256" key="10">
    <source>
        <dbReference type="ARBA" id="ARBA00023163"/>
    </source>
</evidence>
<evidence type="ECO:0000256" key="8">
    <source>
        <dbReference type="ARBA" id="ARBA00023015"/>
    </source>
</evidence>
<sequence length="620" mass="69150">MEAELLSGPKVGKTEWSEDWPKEDAELQAEKRALQSDEDQDEFNRIKRSKLEALAKVEGGPESASSLEKFQGHKSGGEHDHPMASTNVEPVTSQPSESEKTEPGLTALYQDFDEDYNEESDGDWNEGDSDNGDDVSDDDESHDGFFLGVNEKYNELHGNSDEEGEEDQATWPRYSEEEAESIQNQARQLGMIKFVEKYVIEERIPLPQLLDAFGCQLPSKISLLADDMQLLNLLRVVMTRFLRKRRRLENVNTIDDVVDIMKNAKNIMVLTGAGVSVSCGIPDFRSETGIYARLDEFDLDDPQQMFDIHYFRENPQIFYSFAREIYPSNFEPSPSHQFVKLLEDKDVLLRNYTQNIDTLEHKAKITRVINCHGSFATATCVTCGYKCAGSDIEADIYAQRVPECPQCSALTKTKQNKANDDSDDESGLPSLRESIIKPDITFFGEKLPDDFEKGLTVDSEKVDLLIVMGSSLKVSPVSEIMTQIPHSVPQILINRTPITHLTFDVQLLGKSDVIVPELCRRLGWDLRHEKLPGGSSLSKESVELATDGSSKLCNDLGDGYYTFEGAVLGQKLAESTRCDQRGSRDSGDPRETQLEGVSTALEAATATIVEPNADATLTSL</sequence>
<evidence type="ECO:0000256" key="11">
    <source>
        <dbReference type="ARBA" id="ARBA00023242"/>
    </source>
</evidence>
<keyword evidence="16" id="KW-1185">Reference proteome</keyword>
<dbReference type="GO" id="GO:0046970">
    <property type="term" value="F:histone H4K16 deacetylase activity, NAD-dependent"/>
    <property type="evidence" value="ECO:0007669"/>
    <property type="project" value="TreeGrafter"/>
</dbReference>
<dbReference type="GO" id="GO:0005634">
    <property type="term" value="C:nucleus"/>
    <property type="evidence" value="ECO:0007669"/>
    <property type="project" value="UniProtKB-SubCell"/>
</dbReference>
<comment type="subcellular location">
    <subcellularLocation>
        <location evidence="2">Nucleus</location>
    </subcellularLocation>
</comment>
<feature type="compositionally biased region" description="Basic and acidic residues" evidence="13">
    <location>
        <begin position="12"/>
        <end position="35"/>
    </location>
</feature>
<feature type="domain" description="Deacetylase sirtuin-type" evidence="14">
    <location>
        <begin position="247"/>
        <end position="525"/>
    </location>
</feature>
<dbReference type="Pfam" id="PF04574">
    <property type="entry name" value="DUF592"/>
    <property type="match status" value="1"/>
</dbReference>
<evidence type="ECO:0000256" key="12">
    <source>
        <dbReference type="PROSITE-ProRule" id="PRU00236"/>
    </source>
</evidence>
<dbReference type="Gene3D" id="3.40.50.1220">
    <property type="entry name" value="TPP-binding domain"/>
    <property type="match status" value="1"/>
</dbReference>
<feature type="active site" description="Proton acceptor" evidence="12">
    <location>
        <position position="372"/>
    </location>
</feature>
<evidence type="ECO:0000256" key="4">
    <source>
        <dbReference type="ARBA" id="ARBA00022491"/>
    </source>
</evidence>
<dbReference type="InterPro" id="IPR029035">
    <property type="entry name" value="DHS-like_NAD/FAD-binding_dom"/>
</dbReference>
<evidence type="ECO:0000256" key="6">
    <source>
        <dbReference type="ARBA" id="ARBA00022723"/>
    </source>
</evidence>
<accession>A0A8H7UDA2</accession>
<evidence type="ECO:0000313" key="15">
    <source>
        <dbReference type="EMBL" id="KAG2175269.1"/>
    </source>
</evidence>
<evidence type="ECO:0000256" key="7">
    <source>
        <dbReference type="ARBA" id="ARBA00022833"/>
    </source>
</evidence>
<comment type="caution">
    <text evidence="15">The sequence shown here is derived from an EMBL/GenBank/DDBJ whole genome shotgun (WGS) entry which is preliminary data.</text>
</comment>
<feature type="binding site" evidence="12">
    <location>
        <position position="407"/>
    </location>
    <ligand>
        <name>Zn(2+)</name>
        <dbReference type="ChEBI" id="CHEBI:29105"/>
    </ligand>
</feature>
<comment type="cofactor">
    <cofactor evidence="1">
        <name>Zn(2+)</name>
        <dbReference type="ChEBI" id="CHEBI:29105"/>
    </cofactor>
</comment>
<dbReference type="PROSITE" id="PS50305">
    <property type="entry name" value="SIRTUIN"/>
    <property type="match status" value="1"/>
</dbReference>